<dbReference type="Proteomes" id="UP000267096">
    <property type="component" value="Unassembled WGS sequence"/>
</dbReference>
<evidence type="ECO:0000313" key="4">
    <source>
        <dbReference type="WBParaSite" id="ASIM_0000648901-mRNA-1"/>
    </source>
</evidence>
<dbReference type="EMBL" id="UYRR01013390">
    <property type="protein sequence ID" value="VDK26777.1"/>
    <property type="molecule type" value="Genomic_DNA"/>
</dbReference>
<keyword evidence="1" id="KW-0175">Coiled coil</keyword>
<sequence length="147" mass="17163">MLSSETSNSKLHTELAKLQVSLKNLQLQEELLRRDNSELQKQLEICENQKLAVKSDLDTMQSVHSALLTDHDRLQTLHDMLTSDYDRAKYDNSQLKLRLKNHKSTTEEVTMLRCENDREKRHGEELKAVIADEKDRFEIATRTLQND</sequence>
<evidence type="ECO:0000313" key="3">
    <source>
        <dbReference type="Proteomes" id="UP000267096"/>
    </source>
</evidence>
<reference evidence="4" key="1">
    <citation type="submission" date="2017-02" db="UniProtKB">
        <authorList>
            <consortium name="WormBaseParasite"/>
        </authorList>
    </citation>
    <scope>IDENTIFICATION</scope>
</reference>
<feature type="coiled-coil region" evidence="1">
    <location>
        <begin position="8"/>
        <end position="56"/>
    </location>
</feature>
<evidence type="ECO:0000256" key="1">
    <source>
        <dbReference type="SAM" id="Coils"/>
    </source>
</evidence>
<name>A0A0M3JFT5_ANISI</name>
<dbReference type="WBParaSite" id="ASIM_0000648901-mRNA-1">
    <property type="protein sequence ID" value="ASIM_0000648901-mRNA-1"/>
    <property type="gene ID" value="ASIM_0000648901"/>
</dbReference>
<accession>A0A0M3JFT5</accession>
<dbReference type="OrthoDB" id="5862760at2759"/>
<dbReference type="AlphaFoldDB" id="A0A0M3JFT5"/>
<evidence type="ECO:0000313" key="2">
    <source>
        <dbReference type="EMBL" id="VDK26777.1"/>
    </source>
</evidence>
<reference evidence="2 3" key="2">
    <citation type="submission" date="2018-11" db="EMBL/GenBank/DDBJ databases">
        <authorList>
            <consortium name="Pathogen Informatics"/>
        </authorList>
    </citation>
    <scope>NUCLEOTIDE SEQUENCE [LARGE SCALE GENOMIC DNA]</scope>
</reference>
<gene>
    <name evidence="2" type="ORF">ASIM_LOCUS6272</name>
</gene>
<protein>
    <submittedName>
        <fullName evidence="4">HOOK domain-containing protein</fullName>
    </submittedName>
</protein>
<proteinExistence type="predicted"/>
<keyword evidence="3" id="KW-1185">Reference proteome</keyword>
<organism evidence="4">
    <name type="scientific">Anisakis simplex</name>
    <name type="common">Herring worm</name>
    <dbReference type="NCBI Taxonomy" id="6269"/>
    <lineage>
        <taxon>Eukaryota</taxon>
        <taxon>Metazoa</taxon>
        <taxon>Ecdysozoa</taxon>
        <taxon>Nematoda</taxon>
        <taxon>Chromadorea</taxon>
        <taxon>Rhabditida</taxon>
        <taxon>Spirurina</taxon>
        <taxon>Ascaridomorpha</taxon>
        <taxon>Ascaridoidea</taxon>
        <taxon>Anisakidae</taxon>
        <taxon>Anisakis</taxon>
        <taxon>Anisakis simplex complex</taxon>
    </lineage>
</organism>